<dbReference type="GO" id="GO:0005634">
    <property type="term" value="C:nucleus"/>
    <property type="evidence" value="ECO:0007669"/>
    <property type="project" value="UniProtKB-SubCell"/>
</dbReference>
<evidence type="ECO:0000313" key="10">
    <source>
        <dbReference type="EMBL" id="KAF2788749.1"/>
    </source>
</evidence>
<dbReference type="InterPro" id="IPR036549">
    <property type="entry name" value="CX6/COA6-like_sf"/>
</dbReference>
<evidence type="ECO:0000256" key="5">
    <source>
        <dbReference type="ARBA" id="ARBA00022490"/>
    </source>
</evidence>
<proteinExistence type="inferred from homology"/>
<evidence type="ECO:0000256" key="9">
    <source>
        <dbReference type="SAM" id="MobiDB-lite"/>
    </source>
</evidence>
<dbReference type="AlphaFoldDB" id="A0A6A6WXC0"/>
<gene>
    <name evidence="10" type="ORF">K505DRAFT_328716</name>
</gene>
<protein>
    <submittedName>
        <fullName evidence="10">Uncharacterized protein</fullName>
    </submittedName>
</protein>
<keyword evidence="8" id="KW-0539">Nucleus</keyword>
<evidence type="ECO:0000256" key="6">
    <source>
        <dbReference type="ARBA" id="ARBA00023128"/>
    </source>
</evidence>
<accession>A0A6A6WXC0</accession>
<dbReference type="FunFam" id="1.10.10.140:FF:000003">
    <property type="entry name" value="Cytochrome c oxidase assembly factor 6"/>
    <property type="match status" value="1"/>
</dbReference>
<dbReference type="SUPFAM" id="SSF47694">
    <property type="entry name" value="Cytochrome c oxidase subunit h"/>
    <property type="match status" value="1"/>
</dbReference>
<evidence type="ECO:0000256" key="7">
    <source>
        <dbReference type="ARBA" id="ARBA00023157"/>
    </source>
</evidence>
<evidence type="ECO:0000256" key="8">
    <source>
        <dbReference type="ARBA" id="ARBA00023242"/>
    </source>
</evidence>
<keyword evidence="5" id="KW-0963">Cytoplasm</keyword>
<name>A0A6A6WXC0_9PLEO</name>
<dbReference type="PANTHER" id="PTHR47677:SF1">
    <property type="entry name" value="CYTOCHROME C OXIDASE ASSEMBLY FACTOR 6"/>
    <property type="match status" value="1"/>
</dbReference>
<dbReference type="OrthoDB" id="5545577at2759"/>
<dbReference type="PANTHER" id="PTHR47677">
    <property type="entry name" value="CYTOCHROME C OXIDASE ASSEMBLY FACTOR 6"/>
    <property type="match status" value="1"/>
</dbReference>
<evidence type="ECO:0000313" key="11">
    <source>
        <dbReference type="Proteomes" id="UP000799757"/>
    </source>
</evidence>
<dbReference type="InterPro" id="IPR048280">
    <property type="entry name" value="COX6B-like"/>
</dbReference>
<evidence type="ECO:0000256" key="2">
    <source>
        <dbReference type="ARBA" id="ARBA00004496"/>
    </source>
</evidence>
<keyword evidence="6" id="KW-0496">Mitochondrion</keyword>
<feature type="region of interest" description="Disordered" evidence="9">
    <location>
        <begin position="1"/>
        <end position="28"/>
    </location>
</feature>
<evidence type="ECO:0000256" key="3">
    <source>
        <dbReference type="ARBA" id="ARBA00004569"/>
    </source>
</evidence>
<organism evidence="10 11">
    <name type="scientific">Melanomma pulvis-pyrius CBS 109.77</name>
    <dbReference type="NCBI Taxonomy" id="1314802"/>
    <lineage>
        <taxon>Eukaryota</taxon>
        <taxon>Fungi</taxon>
        <taxon>Dikarya</taxon>
        <taxon>Ascomycota</taxon>
        <taxon>Pezizomycotina</taxon>
        <taxon>Dothideomycetes</taxon>
        <taxon>Pleosporomycetidae</taxon>
        <taxon>Pleosporales</taxon>
        <taxon>Melanommataceae</taxon>
        <taxon>Melanomma</taxon>
    </lineage>
</organism>
<sequence>MGWLPWGSSEQEGGVKKTSGGAFESPSRTNRAKCYEARDAFFECLDRNKILDSVNSRAGVAASKAACGPADQEFEKNCAHSWVEYFKKQRVVNYQKEQTIKRIEAQGGEIAPIEAPQLPLRPQ</sequence>
<keyword evidence="11" id="KW-1185">Reference proteome</keyword>
<comment type="similarity">
    <text evidence="4">Belongs to the cytochrome c oxidase subunit 6B family.</text>
</comment>
<keyword evidence="7" id="KW-1015">Disulfide bond</keyword>
<dbReference type="PROSITE" id="PS51808">
    <property type="entry name" value="CHCH"/>
    <property type="match status" value="1"/>
</dbReference>
<dbReference type="GO" id="GO:0033617">
    <property type="term" value="P:mitochondrial respiratory chain complex IV assembly"/>
    <property type="evidence" value="ECO:0007669"/>
    <property type="project" value="TreeGrafter"/>
</dbReference>
<evidence type="ECO:0000256" key="4">
    <source>
        <dbReference type="ARBA" id="ARBA00006425"/>
    </source>
</evidence>
<reference evidence="10" key="1">
    <citation type="journal article" date="2020" name="Stud. Mycol.">
        <title>101 Dothideomycetes genomes: a test case for predicting lifestyles and emergence of pathogens.</title>
        <authorList>
            <person name="Haridas S."/>
            <person name="Albert R."/>
            <person name="Binder M."/>
            <person name="Bloem J."/>
            <person name="Labutti K."/>
            <person name="Salamov A."/>
            <person name="Andreopoulos B."/>
            <person name="Baker S."/>
            <person name="Barry K."/>
            <person name="Bills G."/>
            <person name="Bluhm B."/>
            <person name="Cannon C."/>
            <person name="Castanera R."/>
            <person name="Culley D."/>
            <person name="Daum C."/>
            <person name="Ezra D."/>
            <person name="Gonzalez J."/>
            <person name="Henrissat B."/>
            <person name="Kuo A."/>
            <person name="Liang C."/>
            <person name="Lipzen A."/>
            <person name="Lutzoni F."/>
            <person name="Magnuson J."/>
            <person name="Mondo S."/>
            <person name="Nolan M."/>
            <person name="Ohm R."/>
            <person name="Pangilinan J."/>
            <person name="Park H.-J."/>
            <person name="Ramirez L."/>
            <person name="Alfaro M."/>
            <person name="Sun H."/>
            <person name="Tritt A."/>
            <person name="Yoshinaga Y."/>
            <person name="Zwiers L.-H."/>
            <person name="Turgeon B."/>
            <person name="Goodwin S."/>
            <person name="Spatafora J."/>
            <person name="Crous P."/>
            <person name="Grigoriev I."/>
        </authorList>
    </citation>
    <scope>NUCLEOTIDE SEQUENCE</scope>
    <source>
        <strain evidence="10">CBS 109.77</strain>
    </source>
</reference>
<dbReference type="InterPro" id="IPR048281">
    <property type="entry name" value="COA6_fun"/>
</dbReference>
<evidence type="ECO:0000256" key="1">
    <source>
        <dbReference type="ARBA" id="ARBA00004123"/>
    </source>
</evidence>
<dbReference type="GO" id="GO:0005758">
    <property type="term" value="C:mitochondrial intermembrane space"/>
    <property type="evidence" value="ECO:0007669"/>
    <property type="project" value="UniProtKB-SubCell"/>
</dbReference>
<comment type="subcellular location">
    <subcellularLocation>
        <location evidence="2">Cytoplasm</location>
    </subcellularLocation>
    <subcellularLocation>
        <location evidence="3">Mitochondrion intermembrane space</location>
    </subcellularLocation>
    <subcellularLocation>
        <location evidence="1">Nucleus</location>
    </subcellularLocation>
</comment>
<dbReference type="Pfam" id="PF02297">
    <property type="entry name" value="COX6B"/>
    <property type="match status" value="1"/>
</dbReference>
<dbReference type="EMBL" id="MU002190">
    <property type="protein sequence ID" value="KAF2788749.1"/>
    <property type="molecule type" value="Genomic_DNA"/>
</dbReference>
<dbReference type="Gene3D" id="1.10.10.140">
    <property type="entry name" value="Cytochrome c oxidase, subunit VIb"/>
    <property type="match status" value="1"/>
</dbReference>
<dbReference type="Proteomes" id="UP000799757">
    <property type="component" value="Unassembled WGS sequence"/>
</dbReference>